<name>A0A1A6AM52_9CLOT</name>
<protein>
    <submittedName>
        <fullName evidence="1">Uncharacterized protein</fullName>
    </submittedName>
</protein>
<dbReference type="AlphaFoldDB" id="A0A1A6AM52"/>
<dbReference type="Proteomes" id="UP000093954">
    <property type="component" value="Unassembled WGS sequence"/>
</dbReference>
<keyword evidence="2" id="KW-1185">Reference proteome</keyword>
<evidence type="ECO:0000313" key="2">
    <source>
        <dbReference type="Proteomes" id="UP000093954"/>
    </source>
</evidence>
<dbReference type="EMBL" id="LROS01000045">
    <property type="protein sequence ID" value="OBR91103.1"/>
    <property type="molecule type" value="Genomic_DNA"/>
</dbReference>
<organism evidence="1 2">
    <name type="scientific">Clostridium ragsdalei P11</name>
    <dbReference type="NCBI Taxonomy" id="1353534"/>
    <lineage>
        <taxon>Bacteria</taxon>
        <taxon>Bacillati</taxon>
        <taxon>Bacillota</taxon>
        <taxon>Clostridia</taxon>
        <taxon>Eubacteriales</taxon>
        <taxon>Clostridiaceae</taxon>
        <taxon>Clostridium</taxon>
    </lineage>
</organism>
<gene>
    <name evidence="1" type="ORF">CLRAG_32190</name>
</gene>
<accession>A0A1A6AM52</accession>
<comment type="caution">
    <text evidence="1">The sequence shown here is derived from an EMBL/GenBank/DDBJ whole genome shotgun (WGS) entry which is preliminary data.</text>
</comment>
<dbReference type="PATRIC" id="fig|1353534.3.peg.3274"/>
<evidence type="ECO:0000313" key="1">
    <source>
        <dbReference type="EMBL" id="OBR91103.1"/>
    </source>
</evidence>
<dbReference type="RefSeq" id="WP_065079313.1">
    <property type="nucleotide sequence ID" value="NZ_LROS01000045.1"/>
</dbReference>
<reference evidence="1 2" key="1">
    <citation type="journal article" date="2012" name="Front. Microbiol.">
        <title>Draft Genome Sequence of the Virulent Strain 01-B526 of the Fish Pathogen Aeromonas salmonicida.</title>
        <authorList>
            <person name="Charette S.J."/>
            <person name="Brochu F."/>
            <person name="Boyle B."/>
            <person name="Filion G."/>
            <person name="Tanaka K.H."/>
            <person name="Derome N."/>
        </authorList>
    </citation>
    <scope>NUCLEOTIDE SEQUENCE [LARGE SCALE GENOMIC DNA]</scope>
    <source>
        <strain evidence="1 2">P11</strain>
    </source>
</reference>
<sequence length="142" mass="16240">MDIIFVTPELNPLEIMEKLQDTFNLFSNWDKNLLELLANNAPLRELGESALPFINNPIAIYTPGLRNIFFCERKKARNLMLYSEEDTNKYLSPEGSVSLEQKDYILAIVNLNATAKTRDELLSVLETFMMKQFGATVMSNTL</sequence>
<proteinExistence type="predicted"/>